<dbReference type="AlphaFoldDB" id="A0A936ZBC6"/>
<dbReference type="Proteomes" id="UP000605848">
    <property type="component" value="Unassembled WGS sequence"/>
</dbReference>
<dbReference type="RefSeq" id="WP_202065000.1">
    <property type="nucleotide sequence ID" value="NZ_JAEQMY010000094.1"/>
</dbReference>
<comment type="caution">
    <text evidence="1">The sequence shown here is derived from an EMBL/GenBank/DDBJ whole genome shotgun (WGS) entry which is preliminary data.</text>
</comment>
<name>A0A936ZBC6_9HYPH</name>
<evidence type="ECO:0000313" key="2">
    <source>
        <dbReference type="Proteomes" id="UP000605848"/>
    </source>
</evidence>
<evidence type="ECO:0000313" key="1">
    <source>
        <dbReference type="EMBL" id="MBL0407601.1"/>
    </source>
</evidence>
<reference evidence="1" key="1">
    <citation type="submission" date="2021-01" db="EMBL/GenBank/DDBJ databases">
        <title>Microvirga sp.</title>
        <authorList>
            <person name="Kim M.K."/>
        </authorList>
    </citation>
    <scope>NUCLEOTIDE SEQUENCE</scope>
    <source>
        <strain evidence="1">5420S-16</strain>
    </source>
</reference>
<proteinExistence type="predicted"/>
<protein>
    <submittedName>
        <fullName evidence="1">Uncharacterized protein</fullName>
    </submittedName>
</protein>
<dbReference type="EMBL" id="JAEQMY010000094">
    <property type="protein sequence ID" value="MBL0407601.1"/>
    <property type="molecule type" value="Genomic_DNA"/>
</dbReference>
<gene>
    <name evidence="1" type="ORF">JKG68_27155</name>
</gene>
<organism evidence="1 2">
    <name type="scientific">Microvirga aerilata</name>
    <dbReference type="NCBI Taxonomy" id="670292"/>
    <lineage>
        <taxon>Bacteria</taxon>
        <taxon>Pseudomonadati</taxon>
        <taxon>Pseudomonadota</taxon>
        <taxon>Alphaproteobacteria</taxon>
        <taxon>Hyphomicrobiales</taxon>
        <taxon>Methylobacteriaceae</taxon>
        <taxon>Microvirga</taxon>
    </lineage>
</organism>
<accession>A0A936ZBC6</accession>
<sequence length="64" mass="6990">MLQDFVPRPSNVHRSLLVALSLSAGAGWGSYAIVRRTSAAVEHQLRDQVTSLQTAQTRLVAEQT</sequence>
<keyword evidence="2" id="KW-1185">Reference proteome</keyword>